<evidence type="ECO:0000313" key="4">
    <source>
        <dbReference type="Proteomes" id="UP001140091"/>
    </source>
</evidence>
<accession>A0A9W8J4S8</accession>
<feature type="compositionally biased region" description="Polar residues" evidence="1">
    <location>
        <begin position="473"/>
        <end position="484"/>
    </location>
</feature>
<feature type="non-terminal residue" evidence="3">
    <location>
        <position position="864"/>
    </location>
</feature>
<organism evidence="3 4">
    <name type="scientific">Candolleomyces eurysporus</name>
    <dbReference type="NCBI Taxonomy" id="2828524"/>
    <lineage>
        <taxon>Eukaryota</taxon>
        <taxon>Fungi</taxon>
        <taxon>Dikarya</taxon>
        <taxon>Basidiomycota</taxon>
        <taxon>Agaricomycotina</taxon>
        <taxon>Agaricomycetes</taxon>
        <taxon>Agaricomycetidae</taxon>
        <taxon>Agaricales</taxon>
        <taxon>Agaricineae</taxon>
        <taxon>Psathyrellaceae</taxon>
        <taxon>Candolleomyces</taxon>
    </lineage>
</organism>
<dbReference type="GO" id="GO:0004672">
    <property type="term" value="F:protein kinase activity"/>
    <property type="evidence" value="ECO:0007669"/>
    <property type="project" value="InterPro"/>
</dbReference>
<dbReference type="InterPro" id="IPR000719">
    <property type="entry name" value="Prot_kinase_dom"/>
</dbReference>
<dbReference type="EMBL" id="JANBPK010001094">
    <property type="protein sequence ID" value="KAJ2925963.1"/>
    <property type="molecule type" value="Genomic_DNA"/>
</dbReference>
<evidence type="ECO:0000256" key="1">
    <source>
        <dbReference type="SAM" id="MobiDB-lite"/>
    </source>
</evidence>
<gene>
    <name evidence="3" type="ORF">H1R20_g11130</name>
</gene>
<dbReference type="SMART" id="SM00220">
    <property type="entry name" value="S_TKc"/>
    <property type="match status" value="1"/>
</dbReference>
<dbReference type="Gene3D" id="1.10.510.10">
    <property type="entry name" value="Transferase(Phosphotransferase) domain 1"/>
    <property type="match status" value="1"/>
</dbReference>
<evidence type="ECO:0000313" key="3">
    <source>
        <dbReference type="EMBL" id="KAJ2925963.1"/>
    </source>
</evidence>
<dbReference type="PANTHER" id="PTHR24347">
    <property type="entry name" value="SERINE/THREONINE-PROTEIN KINASE"/>
    <property type="match status" value="1"/>
</dbReference>
<dbReference type="InterPro" id="IPR011009">
    <property type="entry name" value="Kinase-like_dom_sf"/>
</dbReference>
<name>A0A9W8J4S8_9AGAR</name>
<dbReference type="Pfam" id="PF00069">
    <property type="entry name" value="Pkinase"/>
    <property type="match status" value="1"/>
</dbReference>
<dbReference type="AlphaFoldDB" id="A0A9W8J4S8"/>
<dbReference type="SUPFAM" id="SSF56112">
    <property type="entry name" value="Protein kinase-like (PK-like)"/>
    <property type="match status" value="1"/>
</dbReference>
<keyword evidence="4" id="KW-1185">Reference proteome</keyword>
<proteinExistence type="predicted"/>
<dbReference type="OrthoDB" id="4062651at2759"/>
<feature type="domain" description="Protein kinase" evidence="2">
    <location>
        <begin position="503"/>
        <end position="760"/>
    </location>
</feature>
<dbReference type="Proteomes" id="UP001140091">
    <property type="component" value="Unassembled WGS sequence"/>
</dbReference>
<protein>
    <recommendedName>
        <fullName evidence="2">Protein kinase domain-containing protein</fullName>
    </recommendedName>
</protein>
<reference evidence="3" key="1">
    <citation type="submission" date="2022-06" db="EMBL/GenBank/DDBJ databases">
        <title>Genome Sequence of Candolleomyces eurysporus.</title>
        <authorList>
            <person name="Buettner E."/>
        </authorList>
    </citation>
    <scope>NUCLEOTIDE SEQUENCE</scope>
    <source>
        <strain evidence="3">VTCC 930004</strain>
    </source>
</reference>
<dbReference type="PROSITE" id="PS50011">
    <property type="entry name" value="PROTEIN_KINASE_DOM"/>
    <property type="match status" value="1"/>
</dbReference>
<comment type="caution">
    <text evidence="3">The sequence shown here is derived from an EMBL/GenBank/DDBJ whole genome shotgun (WGS) entry which is preliminary data.</text>
</comment>
<feature type="region of interest" description="Disordered" evidence="1">
    <location>
        <begin position="459"/>
        <end position="484"/>
    </location>
</feature>
<dbReference type="GO" id="GO:0005524">
    <property type="term" value="F:ATP binding"/>
    <property type="evidence" value="ECO:0007669"/>
    <property type="project" value="InterPro"/>
</dbReference>
<evidence type="ECO:0000259" key="2">
    <source>
        <dbReference type="PROSITE" id="PS50011"/>
    </source>
</evidence>
<sequence>MATSTSSPSRIWCMVLGPHGTIKEDALCIHIPQAEHVADIKQIILQKLRADGLKLPERNIWIKRAPGLQIGESIPRLQEKVSILYQHHELEPLGAFQKIAALGIQKDDILFVDFDVGPGPSPKSLHPIPQHYRHLVMKAHKQNVVTPEDLESSNVIKAETNPIIQGIETQLSSHRFVDCDKGLSLIKRSPFFMSQSDAPLALYNNALPASDDIPMSNPEVDNEGYPCSSAELLHIGTILVTNYSTTSRKLSNSSSRVRYNETYANAAVFHPFAFALQDRPNFTFRLSKYSWPITIFIEVNQEIYSYHPKSDFLFEHGGSIWFMAEVQSLASGADRYRMLLQAACFVKFANNHFLRYKEKKDFFLVAAYIKETGIAERYIVFQDSQENPDQVKYSEPKEFSLNTKPQLIQFIHELYNLASMAAETELAVHVEDSLAQVDELRVESQRSARDPGIDAWTVIKPNTRNEPHGGSVMPSQPSQRSRTQGGECVGHIEAQGLEVVPKVAQDESGGGGSEWGLIRPPPSNIWIVYARSDVPKLKPLIVKRVSKSSSHELEILQYLHAKPSPSPYIIPLASHFAVGTAKYLVFPQMRRVNKHSLHNRRIKQPCQSIVKGVAYLHANRVAHLDLKLDNLVHDATGQLKIIDFDIAMLVKDEEEKIEGYRGTPGWTAPEIGHEDGPKQSYSAIKADRFLSLAQHLRADEPNERPSLVHCLPLLVHLLSVDCVIVIANKTAHLGPSTKAMASQEAASAQQLLRFGDVTSLASPLHLKSLLRALGPASTVSINNGGVKSDVPSLHKCRPPSQVPPSQSLELAPLPYNDAHCASIVALPSQIEADVLPHDGRNTIPNLLHNAAVKEASTICVCVMT</sequence>